<keyword evidence="7 10" id="KW-0443">Lipid metabolism</keyword>
<evidence type="ECO:0000256" key="10">
    <source>
        <dbReference type="HAMAP-Rule" id="MF_00575"/>
    </source>
</evidence>
<comment type="similarity">
    <text evidence="10">Belongs to the LpxH family.</text>
</comment>
<evidence type="ECO:0000256" key="7">
    <source>
        <dbReference type="ARBA" id="ARBA00023098"/>
    </source>
</evidence>
<dbReference type="EC" id="3.6.1.54" evidence="10"/>
<feature type="binding site" evidence="10">
    <location>
        <position position="136"/>
    </location>
    <ligand>
        <name>Mn(2+)</name>
        <dbReference type="ChEBI" id="CHEBI:29035"/>
        <label>2</label>
    </ligand>
</feature>
<proteinExistence type="inferred from homology"/>
<keyword evidence="5 10" id="KW-0479">Metal-binding</keyword>
<comment type="caution">
    <text evidence="13">The sequence shown here is derived from an EMBL/GenBank/DDBJ whole genome shotgun (WGS) entry which is preliminary data.</text>
</comment>
<evidence type="ECO:0000256" key="8">
    <source>
        <dbReference type="ARBA" id="ARBA00023136"/>
    </source>
</evidence>
<dbReference type="SUPFAM" id="SSF56300">
    <property type="entry name" value="Metallo-dependent phosphatases"/>
    <property type="match status" value="1"/>
</dbReference>
<dbReference type="GO" id="GO:0016787">
    <property type="term" value="F:hydrolase activity"/>
    <property type="evidence" value="ECO:0007669"/>
    <property type="project" value="UniProtKB-KW"/>
</dbReference>
<feature type="binding site" evidence="10">
    <location>
        <begin position="101"/>
        <end position="102"/>
    </location>
    <ligand>
        <name>substrate</name>
    </ligand>
</feature>
<feature type="binding site" evidence="10">
    <location>
        <position position="220"/>
    </location>
    <ligand>
        <name>substrate</name>
    </ligand>
</feature>
<dbReference type="HAMAP" id="MF_00575">
    <property type="entry name" value="LpxH"/>
    <property type="match status" value="1"/>
</dbReference>
<evidence type="ECO:0000256" key="4">
    <source>
        <dbReference type="ARBA" id="ARBA00022556"/>
    </source>
</evidence>
<feature type="binding site" evidence="10">
    <location>
        <position position="63"/>
    </location>
    <ligand>
        <name>Mn(2+)</name>
        <dbReference type="ChEBI" id="CHEBI:29035"/>
        <label>2</label>
    </ligand>
</feature>
<keyword evidence="6 10" id="KW-0378">Hydrolase</keyword>
<dbReference type="PANTHER" id="PTHR34990">
    <property type="entry name" value="UDP-2,3-DIACYLGLUCOSAMINE HYDROLASE-RELATED"/>
    <property type="match status" value="1"/>
</dbReference>
<keyword evidence="9 10" id="KW-0464">Manganese</keyword>
<keyword evidence="8 10" id="KW-0472">Membrane</keyword>
<keyword evidence="4 10" id="KW-0441">Lipid A biosynthesis</keyword>
<dbReference type="RefSeq" id="WP_285983841.1">
    <property type="nucleotide sequence ID" value="NZ_JASVDS010000005.1"/>
</dbReference>
<comment type="catalytic activity">
    <reaction evidence="10">
        <text>UDP-2-N,3-O-bis[(3R)-3-hydroxytetradecanoyl]-alpha-D-glucosamine + H2O = 2-N,3-O-bis[(3R)-3-hydroxytetradecanoyl]-alpha-D-glucosaminyl 1-phosphate + UMP + 2 H(+)</text>
        <dbReference type="Rhea" id="RHEA:25213"/>
        <dbReference type="ChEBI" id="CHEBI:15377"/>
        <dbReference type="ChEBI" id="CHEBI:15378"/>
        <dbReference type="ChEBI" id="CHEBI:57865"/>
        <dbReference type="ChEBI" id="CHEBI:57957"/>
        <dbReference type="ChEBI" id="CHEBI:78847"/>
        <dbReference type="EC" id="3.6.1.54"/>
    </reaction>
</comment>
<comment type="cofactor">
    <cofactor evidence="10">
        <name>Mn(2+)</name>
        <dbReference type="ChEBI" id="CHEBI:29035"/>
    </cofactor>
    <text evidence="10">Binds 2 Mn(2+) ions per subunit in a binuclear metal center.</text>
</comment>
<evidence type="ECO:0000256" key="11">
    <source>
        <dbReference type="SAM" id="MobiDB-lite"/>
    </source>
</evidence>
<feature type="binding site" evidence="10">
    <location>
        <position position="32"/>
    </location>
    <ligand>
        <name>Mn(2+)</name>
        <dbReference type="ChEBI" id="CHEBI:29035"/>
        <label>1</label>
    </ligand>
</feature>
<protein>
    <recommendedName>
        <fullName evidence="10">UDP-2,3-diacylglucosamine hydrolase</fullName>
        <ecNumber evidence="10">3.6.1.54</ecNumber>
    </recommendedName>
    <alternativeName>
        <fullName evidence="10">UDP-2,3-diacylglucosamine diphosphatase</fullName>
    </alternativeName>
</protein>
<feature type="binding site" evidence="10">
    <location>
        <position position="144"/>
    </location>
    <ligand>
        <name>substrate</name>
    </ligand>
</feature>
<name>A0ABT7LLM6_9BURK</name>
<dbReference type="NCBIfam" id="NF003743">
    <property type="entry name" value="PRK05340.1"/>
    <property type="match status" value="1"/>
</dbReference>
<dbReference type="InterPro" id="IPR004843">
    <property type="entry name" value="Calcineurin-like_PHP"/>
</dbReference>
<gene>
    <name evidence="10" type="primary">lpxH</name>
    <name evidence="13" type="ORF">QRD43_17765</name>
</gene>
<dbReference type="InterPro" id="IPR029052">
    <property type="entry name" value="Metallo-depent_PP-like"/>
</dbReference>
<dbReference type="Proteomes" id="UP001238603">
    <property type="component" value="Unassembled WGS sequence"/>
</dbReference>
<comment type="subcellular location">
    <subcellularLocation>
        <location evidence="10">Cell inner membrane</location>
        <topology evidence="10">Peripheral membrane protein</topology>
        <orientation evidence="10">Cytoplasmic side</orientation>
    </subcellularLocation>
</comment>
<evidence type="ECO:0000313" key="14">
    <source>
        <dbReference type="Proteomes" id="UP001238603"/>
    </source>
</evidence>
<keyword evidence="3 10" id="KW-0997">Cell inner membrane</keyword>
<dbReference type="InterPro" id="IPR010138">
    <property type="entry name" value="UDP-diacylglucosamine_Hdrlase"/>
</dbReference>
<evidence type="ECO:0000256" key="9">
    <source>
        <dbReference type="ARBA" id="ARBA00023211"/>
    </source>
</evidence>
<evidence type="ECO:0000256" key="2">
    <source>
        <dbReference type="ARBA" id="ARBA00022516"/>
    </source>
</evidence>
<sequence>MKSRAEPLPCLDELPGEWIAPPHWRAIDFISDLHLSEHTPCTRAALAHYLSHTAADAVFLLGDIFEVWIGDDARHQPEEAALLALLRQASTRTPLFFMAGNRDFLFGSAAAQDAGLTRLADPCVLQAFGRRLLLSHGDAWCLEDRDYQAFRAQVRAATWQQTFLAQALDARRRIARGLRERSMAQKAGVADRPELWADLDADAVRQALQARSCERLIHGHTHRPARHVLGDGRHRDVLSDWDLDHPPLRADVLRLSTQGLLRLSLPEAEGPFIAGLQAAATPTALPASAPTTDADGPDTPTQPPC</sequence>
<feature type="binding site" evidence="10">
    <location>
        <position position="34"/>
    </location>
    <ligand>
        <name>Mn(2+)</name>
        <dbReference type="ChEBI" id="CHEBI:29035"/>
        <label>1</label>
    </ligand>
</feature>
<feature type="binding site" evidence="10">
    <location>
        <position position="63"/>
    </location>
    <ligand>
        <name>Mn(2+)</name>
        <dbReference type="ChEBI" id="CHEBI:29035"/>
        <label>1</label>
    </ligand>
</feature>
<feature type="binding site" evidence="10">
    <location>
        <position position="101"/>
    </location>
    <ligand>
        <name>Mn(2+)</name>
        <dbReference type="ChEBI" id="CHEBI:29035"/>
        <label>2</label>
    </ligand>
</feature>
<comment type="caution">
    <text evidence="10">Lacks conserved residue(s) required for the propagation of feature annotation.</text>
</comment>
<evidence type="ECO:0000259" key="12">
    <source>
        <dbReference type="Pfam" id="PF00149"/>
    </source>
</evidence>
<feature type="binding site" evidence="10">
    <location>
        <position position="186"/>
    </location>
    <ligand>
        <name>substrate</name>
    </ligand>
</feature>
<evidence type="ECO:0000256" key="6">
    <source>
        <dbReference type="ARBA" id="ARBA00022801"/>
    </source>
</evidence>
<evidence type="ECO:0000313" key="13">
    <source>
        <dbReference type="EMBL" id="MDL5033763.1"/>
    </source>
</evidence>
<organism evidence="13 14">
    <name type="scientific">Roseateles subflavus</name>
    <dbReference type="NCBI Taxonomy" id="3053353"/>
    <lineage>
        <taxon>Bacteria</taxon>
        <taxon>Pseudomonadati</taxon>
        <taxon>Pseudomonadota</taxon>
        <taxon>Betaproteobacteria</taxon>
        <taxon>Burkholderiales</taxon>
        <taxon>Sphaerotilaceae</taxon>
        <taxon>Roseateles</taxon>
    </lineage>
</organism>
<dbReference type="Pfam" id="PF00149">
    <property type="entry name" value="Metallophos"/>
    <property type="match status" value="1"/>
</dbReference>
<comment type="pathway">
    <text evidence="10">Glycolipid biosynthesis; lipid IV(A) biosynthesis; lipid IV(A) from (3R)-3-hydroxytetradecanoyl-[acyl-carrier-protein] and UDP-N-acetyl-alpha-D-glucosamine: step 4/6.</text>
</comment>
<dbReference type="CDD" id="cd07398">
    <property type="entry name" value="MPP_YbbF-LpxH"/>
    <property type="match status" value="1"/>
</dbReference>
<dbReference type="InterPro" id="IPR043461">
    <property type="entry name" value="LpxH-like"/>
</dbReference>
<feature type="region of interest" description="Disordered" evidence="11">
    <location>
        <begin position="284"/>
        <end position="305"/>
    </location>
</feature>
<feature type="binding site" evidence="10">
    <location>
        <position position="220"/>
    </location>
    <ligand>
        <name>Mn(2+)</name>
        <dbReference type="ChEBI" id="CHEBI:29035"/>
        <label>2</label>
    </ligand>
</feature>
<feature type="binding site" evidence="10">
    <location>
        <position position="182"/>
    </location>
    <ligand>
        <name>substrate</name>
    </ligand>
</feature>
<keyword evidence="1 10" id="KW-1003">Cell membrane</keyword>
<dbReference type="PANTHER" id="PTHR34990:SF1">
    <property type="entry name" value="UDP-2,3-DIACYLGLUCOSAMINE HYDROLASE"/>
    <property type="match status" value="1"/>
</dbReference>
<evidence type="ECO:0000256" key="5">
    <source>
        <dbReference type="ARBA" id="ARBA00022723"/>
    </source>
</evidence>
<feature type="domain" description="Calcineurin-like phosphoesterase" evidence="12">
    <location>
        <begin position="27"/>
        <end position="224"/>
    </location>
</feature>
<evidence type="ECO:0000256" key="1">
    <source>
        <dbReference type="ARBA" id="ARBA00022475"/>
    </source>
</evidence>
<keyword evidence="2 10" id="KW-0444">Lipid biosynthesis</keyword>
<evidence type="ECO:0000256" key="3">
    <source>
        <dbReference type="ARBA" id="ARBA00022519"/>
    </source>
</evidence>
<accession>A0ABT7LLM6</accession>
<dbReference type="Gene3D" id="3.60.21.10">
    <property type="match status" value="1"/>
</dbReference>
<feature type="binding site" evidence="10">
    <location>
        <position position="222"/>
    </location>
    <ligand>
        <name>Mn(2+)</name>
        <dbReference type="ChEBI" id="CHEBI:29035"/>
        <label>1</label>
    </ligand>
</feature>
<feature type="compositionally biased region" description="Low complexity" evidence="11">
    <location>
        <begin position="284"/>
        <end position="299"/>
    </location>
</feature>
<keyword evidence="14" id="KW-1185">Reference proteome</keyword>
<dbReference type="EMBL" id="JASVDS010000005">
    <property type="protein sequence ID" value="MDL5033763.1"/>
    <property type="molecule type" value="Genomic_DNA"/>
</dbReference>
<comment type="function">
    <text evidence="10">Hydrolyzes the pyrophosphate bond of UDP-2,3-diacylglucosamine to yield 2,3-diacylglucosamine 1-phosphate (lipid X) and UMP by catalyzing the attack of water at the alpha-P atom. Involved in the biosynthesis of lipid A, a phosphorylated glycolipid that anchors the lipopolysaccharide to the outer membrane of the cell.</text>
</comment>
<reference evidence="13 14" key="1">
    <citation type="submission" date="2023-06" db="EMBL/GenBank/DDBJ databases">
        <title>Pelomonas sp. APW6 16S ribosomal RNA gene genome sequencing and assembly.</title>
        <authorList>
            <person name="Woo H."/>
        </authorList>
    </citation>
    <scope>NUCLEOTIDE SEQUENCE [LARGE SCALE GENOMIC DNA]</scope>
    <source>
        <strain evidence="13 14">APW6</strain>
    </source>
</reference>